<dbReference type="Proteomes" id="UP000799441">
    <property type="component" value="Unassembled WGS sequence"/>
</dbReference>
<keyword evidence="3" id="KW-1185">Reference proteome</keyword>
<accession>A0A9P4Q049</accession>
<name>A0A9P4Q049_9PEZI</name>
<evidence type="ECO:0000313" key="2">
    <source>
        <dbReference type="EMBL" id="KAF2717035.1"/>
    </source>
</evidence>
<evidence type="ECO:0000256" key="1">
    <source>
        <dbReference type="SAM" id="MobiDB-lite"/>
    </source>
</evidence>
<evidence type="ECO:0000313" key="3">
    <source>
        <dbReference type="Proteomes" id="UP000799441"/>
    </source>
</evidence>
<dbReference type="AlphaFoldDB" id="A0A9P4Q049"/>
<gene>
    <name evidence="2" type="ORF">K431DRAFT_307293</name>
</gene>
<organism evidence="2 3">
    <name type="scientific">Polychaeton citri CBS 116435</name>
    <dbReference type="NCBI Taxonomy" id="1314669"/>
    <lineage>
        <taxon>Eukaryota</taxon>
        <taxon>Fungi</taxon>
        <taxon>Dikarya</taxon>
        <taxon>Ascomycota</taxon>
        <taxon>Pezizomycotina</taxon>
        <taxon>Dothideomycetes</taxon>
        <taxon>Dothideomycetidae</taxon>
        <taxon>Capnodiales</taxon>
        <taxon>Capnodiaceae</taxon>
        <taxon>Polychaeton</taxon>
    </lineage>
</organism>
<reference evidence="2" key="1">
    <citation type="journal article" date="2020" name="Stud. Mycol.">
        <title>101 Dothideomycetes genomes: a test case for predicting lifestyles and emergence of pathogens.</title>
        <authorList>
            <person name="Haridas S."/>
            <person name="Albert R."/>
            <person name="Binder M."/>
            <person name="Bloem J."/>
            <person name="Labutti K."/>
            <person name="Salamov A."/>
            <person name="Andreopoulos B."/>
            <person name="Baker S."/>
            <person name="Barry K."/>
            <person name="Bills G."/>
            <person name="Bluhm B."/>
            <person name="Cannon C."/>
            <person name="Castanera R."/>
            <person name="Culley D."/>
            <person name="Daum C."/>
            <person name="Ezra D."/>
            <person name="Gonzalez J."/>
            <person name="Henrissat B."/>
            <person name="Kuo A."/>
            <person name="Liang C."/>
            <person name="Lipzen A."/>
            <person name="Lutzoni F."/>
            <person name="Magnuson J."/>
            <person name="Mondo S."/>
            <person name="Nolan M."/>
            <person name="Ohm R."/>
            <person name="Pangilinan J."/>
            <person name="Park H.-J."/>
            <person name="Ramirez L."/>
            <person name="Alfaro M."/>
            <person name="Sun H."/>
            <person name="Tritt A."/>
            <person name="Yoshinaga Y."/>
            <person name="Zwiers L.-H."/>
            <person name="Turgeon B."/>
            <person name="Goodwin S."/>
            <person name="Spatafora J."/>
            <person name="Crous P."/>
            <person name="Grigoriev I."/>
        </authorList>
    </citation>
    <scope>NUCLEOTIDE SEQUENCE</scope>
    <source>
        <strain evidence="2">CBS 116435</strain>
    </source>
</reference>
<sequence length="126" mass="14121">MASSARCPICDHPVTEEEARGAGFFHLFTELTQLAPIPPQQQRPPQQRQAYQQSHRQQQGLPTGSPLPWIKREASTVGTSGILVFGPLTVEQQAELDRVKHERRETEIQLHRAYAHGEVSAHNTHG</sequence>
<feature type="compositionally biased region" description="Low complexity" evidence="1">
    <location>
        <begin position="43"/>
        <end position="59"/>
    </location>
</feature>
<proteinExistence type="predicted"/>
<protein>
    <submittedName>
        <fullName evidence="2">Uncharacterized protein</fullName>
    </submittedName>
</protein>
<dbReference type="EMBL" id="MU003854">
    <property type="protein sequence ID" value="KAF2717035.1"/>
    <property type="molecule type" value="Genomic_DNA"/>
</dbReference>
<feature type="region of interest" description="Disordered" evidence="1">
    <location>
        <begin position="36"/>
        <end position="69"/>
    </location>
</feature>
<comment type="caution">
    <text evidence="2">The sequence shown here is derived from an EMBL/GenBank/DDBJ whole genome shotgun (WGS) entry which is preliminary data.</text>
</comment>